<dbReference type="EMBL" id="FNPB01000001">
    <property type="protein sequence ID" value="SDX60947.1"/>
    <property type="molecule type" value="Genomic_DNA"/>
</dbReference>
<dbReference type="PROSITE" id="PS01148">
    <property type="entry name" value="UPF0033"/>
    <property type="match status" value="1"/>
</dbReference>
<proteinExistence type="predicted"/>
<dbReference type="InterPro" id="IPR036868">
    <property type="entry name" value="TusA-like_sf"/>
</dbReference>
<dbReference type="PANTHER" id="PTHR33279:SF2">
    <property type="entry name" value="SULFUR CARRIER PROTEIN TUSA"/>
    <property type="match status" value="1"/>
</dbReference>
<dbReference type="STRING" id="660517.SAMN04487946_101343"/>
<dbReference type="PANTHER" id="PTHR33279">
    <property type="entry name" value="SULFUR CARRIER PROTEIN YEDF-RELATED"/>
    <property type="match status" value="1"/>
</dbReference>
<evidence type="ECO:0000259" key="1">
    <source>
        <dbReference type="PROSITE" id="PS01148"/>
    </source>
</evidence>
<dbReference type="AlphaFoldDB" id="A0A1H3D3H8"/>
<dbReference type="GO" id="GO:0016740">
    <property type="term" value="F:transferase activity"/>
    <property type="evidence" value="ECO:0007669"/>
    <property type="project" value="UniProtKB-KW"/>
</dbReference>
<dbReference type="Pfam" id="PF01206">
    <property type="entry name" value="TusA"/>
    <property type="match status" value="1"/>
</dbReference>
<dbReference type="CDD" id="cd00291">
    <property type="entry name" value="SirA_YedF_YeeD"/>
    <property type="match status" value="1"/>
</dbReference>
<dbReference type="SUPFAM" id="SSF64307">
    <property type="entry name" value="SirA-like"/>
    <property type="match status" value="1"/>
</dbReference>
<protein>
    <submittedName>
        <fullName evidence="2">TusA-related sulfurtransferase</fullName>
    </submittedName>
</protein>
<evidence type="ECO:0000313" key="2">
    <source>
        <dbReference type="EMBL" id="SDX60947.1"/>
    </source>
</evidence>
<sequence length="80" mass="8542">MSDTALEADETVDARGATCPGPLMDLIGAVRGAETGTVIRLLSDNDQSLTDVPAWADESGNDVLTTEETDDYYEIYVETA</sequence>
<keyword evidence="2" id="KW-0808">Transferase</keyword>
<dbReference type="InterPro" id="IPR001455">
    <property type="entry name" value="TusA-like"/>
</dbReference>
<name>A0A1H3D3H8_9EURY</name>
<keyword evidence="3" id="KW-1185">Reference proteome</keyword>
<dbReference type="Proteomes" id="UP000199170">
    <property type="component" value="Unassembled WGS sequence"/>
</dbReference>
<dbReference type="OrthoDB" id="45650at2157"/>
<feature type="domain" description="UPF0033" evidence="1">
    <location>
        <begin position="12"/>
        <end position="36"/>
    </location>
</feature>
<dbReference type="Gene3D" id="3.30.110.40">
    <property type="entry name" value="TusA-like domain"/>
    <property type="match status" value="1"/>
</dbReference>
<reference evidence="3" key="1">
    <citation type="submission" date="2016-10" db="EMBL/GenBank/DDBJ databases">
        <authorList>
            <person name="Varghese N."/>
            <person name="Submissions S."/>
        </authorList>
    </citation>
    <scope>NUCLEOTIDE SEQUENCE [LARGE SCALE GENOMIC DNA]</scope>
    <source>
        <strain evidence="3">CGMCC 1.10118</strain>
    </source>
</reference>
<dbReference type="RefSeq" id="WP_089764453.1">
    <property type="nucleotide sequence ID" value="NZ_FNPB01000001.1"/>
</dbReference>
<evidence type="ECO:0000313" key="3">
    <source>
        <dbReference type="Proteomes" id="UP000199170"/>
    </source>
</evidence>
<gene>
    <name evidence="2" type="ORF">SAMN04487946_101343</name>
</gene>
<organism evidence="2 3">
    <name type="scientific">Halobellus clavatus</name>
    <dbReference type="NCBI Taxonomy" id="660517"/>
    <lineage>
        <taxon>Archaea</taxon>
        <taxon>Methanobacteriati</taxon>
        <taxon>Methanobacteriota</taxon>
        <taxon>Stenosarchaea group</taxon>
        <taxon>Halobacteria</taxon>
        <taxon>Halobacteriales</taxon>
        <taxon>Haloferacaceae</taxon>
        <taxon>Halobellus</taxon>
    </lineage>
</organism>
<accession>A0A1H3D3H8</accession>